<keyword evidence="3" id="KW-1185">Reference proteome</keyword>
<accession>A0A8D5FET7</accession>
<feature type="domain" description="HMA" evidence="1">
    <location>
        <begin position="27"/>
        <end position="94"/>
    </location>
</feature>
<proteinExistence type="predicted"/>
<dbReference type="Pfam" id="PF00403">
    <property type="entry name" value="HMA"/>
    <property type="match status" value="1"/>
</dbReference>
<dbReference type="CDD" id="cd00371">
    <property type="entry name" value="HMA"/>
    <property type="match status" value="1"/>
</dbReference>
<organism evidence="2 3">
    <name type="scientific">Desulfomarina profundi</name>
    <dbReference type="NCBI Taxonomy" id="2772557"/>
    <lineage>
        <taxon>Bacteria</taxon>
        <taxon>Pseudomonadati</taxon>
        <taxon>Thermodesulfobacteriota</taxon>
        <taxon>Desulfobulbia</taxon>
        <taxon>Desulfobulbales</taxon>
        <taxon>Desulfobulbaceae</taxon>
        <taxon>Desulfomarina</taxon>
    </lineage>
</organism>
<dbReference type="RefSeq" id="WP_228856452.1">
    <property type="nucleotide sequence ID" value="NZ_AP024086.1"/>
</dbReference>
<evidence type="ECO:0000313" key="3">
    <source>
        <dbReference type="Proteomes" id="UP000826725"/>
    </source>
</evidence>
<dbReference type="PROSITE" id="PS50846">
    <property type="entry name" value="HMA_2"/>
    <property type="match status" value="1"/>
</dbReference>
<sequence>MYQKLIVAILTGVVLLLLTTIAQSRVADMTVTVDGMSCPFCAFGVEKRLRKVRGVATVAVDMKNGTAYLVARPKVSIHYQDVPKAIKEAGFTAGTMVVTVNGFIEQKNNSFFIQFDDLSLILEPGNTEMAAQLSDLTGSGKSVLLRGAVSRQTAANWSLTPESIEGGGP</sequence>
<dbReference type="EMBL" id="AP024086">
    <property type="protein sequence ID" value="BCL60312.1"/>
    <property type="molecule type" value="Genomic_DNA"/>
</dbReference>
<dbReference type="Proteomes" id="UP000826725">
    <property type="component" value="Chromosome"/>
</dbReference>
<evidence type="ECO:0000313" key="2">
    <source>
        <dbReference type="EMBL" id="BCL60312.1"/>
    </source>
</evidence>
<dbReference type="AlphaFoldDB" id="A0A8D5FET7"/>
<gene>
    <name evidence="2" type="ORF">DGMP_10050</name>
</gene>
<dbReference type="KEGG" id="dbk:DGMP_10050"/>
<dbReference type="GO" id="GO:0046872">
    <property type="term" value="F:metal ion binding"/>
    <property type="evidence" value="ECO:0007669"/>
    <property type="project" value="InterPro"/>
</dbReference>
<protein>
    <recommendedName>
        <fullName evidence="1">HMA domain-containing protein</fullName>
    </recommendedName>
</protein>
<reference evidence="2" key="1">
    <citation type="submission" date="2020-09" db="EMBL/GenBank/DDBJ databases">
        <title>Desulfogranum mesoprofundum gen. nov., sp. nov., a novel mesophilic, sulfate-reducing chemolithoautotroph isolated from a deep-sea hydrothermal vent chimney in the Suiyo Seamount.</title>
        <authorList>
            <person name="Hashimoto Y."/>
            <person name="Nakagawa S."/>
        </authorList>
    </citation>
    <scope>NUCLEOTIDE SEQUENCE</scope>
    <source>
        <strain evidence="2">KT2</strain>
    </source>
</reference>
<evidence type="ECO:0000259" key="1">
    <source>
        <dbReference type="PROSITE" id="PS50846"/>
    </source>
</evidence>
<dbReference type="InterPro" id="IPR006121">
    <property type="entry name" value="HMA_dom"/>
</dbReference>
<name>A0A8D5FET7_9BACT</name>